<reference evidence="1 2" key="1">
    <citation type="journal article" date="2021" name="Hortic Res">
        <title>High-quality reference genome and annotation aids understanding of berry development for evergreen blueberry (Vaccinium darrowii).</title>
        <authorList>
            <person name="Yu J."/>
            <person name="Hulse-Kemp A.M."/>
            <person name="Babiker E."/>
            <person name="Staton M."/>
        </authorList>
    </citation>
    <scope>NUCLEOTIDE SEQUENCE [LARGE SCALE GENOMIC DNA]</scope>
    <source>
        <strain evidence="2">cv. NJ 8807/NJ 8810</strain>
        <tissue evidence="1">Young leaf</tissue>
    </source>
</reference>
<dbReference type="Proteomes" id="UP000828048">
    <property type="component" value="Chromosome 9"/>
</dbReference>
<dbReference type="EMBL" id="CM037159">
    <property type="protein sequence ID" value="KAH7867538.1"/>
    <property type="molecule type" value="Genomic_DNA"/>
</dbReference>
<gene>
    <name evidence="1" type="ORF">Vadar_034644</name>
</gene>
<organism evidence="1 2">
    <name type="scientific">Vaccinium darrowii</name>
    <dbReference type="NCBI Taxonomy" id="229202"/>
    <lineage>
        <taxon>Eukaryota</taxon>
        <taxon>Viridiplantae</taxon>
        <taxon>Streptophyta</taxon>
        <taxon>Embryophyta</taxon>
        <taxon>Tracheophyta</taxon>
        <taxon>Spermatophyta</taxon>
        <taxon>Magnoliopsida</taxon>
        <taxon>eudicotyledons</taxon>
        <taxon>Gunneridae</taxon>
        <taxon>Pentapetalae</taxon>
        <taxon>asterids</taxon>
        <taxon>Ericales</taxon>
        <taxon>Ericaceae</taxon>
        <taxon>Vaccinioideae</taxon>
        <taxon>Vaccinieae</taxon>
        <taxon>Vaccinium</taxon>
    </lineage>
</organism>
<evidence type="ECO:0000313" key="1">
    <source>
        <dbReference type="EMBL" id="KAH7867538.1"/>
    </source>
</evidence>
<name>A0ACB7ZNH5_9ERIC</name>
<comment type="caution">
    <text evidence="1">The sequence shown here is derived from an EMBL/GenBank/DDBJ whole genome shotgun (WGS) entry which is preliminary data.</text>
</comment>
<protein>
    <submittedName>
        <fullName evidence="1">Uncharacterized protein</fullName>
    </submittedName>
</protein>
<proteinExistence type="predicted"/>
<sequence length="202" mass="23465">MYVSREEEEEEEKEEEEEEAQGRKTKRTLRNRDTHTFLATKMKWVKPKISRQPVDLSTVRRNLSTIGEAKGLPIHFCEKHRRSHDEFIALLDEDGNKSPTNRCLDGAALVFQLIKLTMFKVYIMRVNDKDEENDEVPMLRTLKRVPKGLEQCFAGYILTQNVAPILQALKLFFVPLCFCVQIVELGHLILRGKERGLCDPIH</sequence>
<accession>A0ACB7ZNH5</accession>
<keyword evidence="2" id="KW-1185">Reference proteome</keyword>
<evidence type="ECO:0000313" key="2">
    <source>
        <dbReference type="Proteomes" id="UP000828048"/>
    </source>
</evidence>